<gene>
    <name evidence="7" type="ORF">LUZ61_014309</name>
</gene>
<evidence type="ECO:0000256" key="2">
    <source>
        <dbReference type="ARBA" id="ARBA00022801"/>
    </source>
</evidence>
<comment type="catalytic activity">
    <reaction evidence="5">
        <text>O-phospho-L-threonyl-[protein] + H2O = L-threonyl-[protein] + phosphate</text>
        <dbReference type="Rhea" id="RHEA:47004"/>
        <dbReference type="Rhea" id="RHEA-COMP:11060"/>
        <dbReference type="Rhea" id="RHEA-COMP:11605"/>
        <dbReference type="ChEBI" id="CHEBI:15377"/>
        <dbReference type="ChEBI" id="CHEBI:30013"/>
        <dbReference type="ChEBI" id="CHEBI:43474"/>
        <dbReference type="ChEBI" id="CHEBI:61977"/>
        <dbReference type="EC" id="3.1.3.16"/>
    </reaction>
</comment>
<comment type="caution">
    <text evidence="7">The sequence shown here is derived from an EMBL/GenBank/DDBJ whole genome shotgun (WGS) entry which is preliminary data.</text>
</comment>
<feature type="domain" description="PPM-type phosphatase" evidence="6">
    <location>
        <begin position="33"/>
        <end position="317"/>
    </location>
</feature>
<reference evidence="7 8" key="1">
    <citation type="journal article" date="2022" name="Cell">
        <title>Repeat-based holocentromeres influence genome architecture and karyotype evolution.</title>
        <authorList>
            <person name="Hofstatter P.G."/>
            <person name="Thangavel G."/>
            <person name="Lux T."/>
            <person name="Neumann P."/>
            <person name="Vondrak T."/>
            <person name="Novak P."/>
            <person name="Zhang M."/>
            <person name="Costa L."/>
            <person name="Castellani M."/>
            <person name="Scott A."/>
            <person name="Toegelov H."/>
            <person name="Fuchs J."/>
            <person name="Mata-Sucre Y."/>
            <person name="Dias Y."/>
            <person name="Vanzela A.L.L."/>
            <person name="Huettel B."/>
            <person name="Almeida C.C.S."/>
            <person name="Simkova H."/>
            <person name="Souza G."/>
            <person name="Pedrosa-Harand A."/>
            <person name="Macas J."/>
            <person name="Mayer K.F.X."/>
            <person name="Houben A."/>
            <person name="Marques A."/>
        </authorList>
    </citation>
    <scope>NUCLEOTIDE SEQUENCE [LARGE SCALE GENOMIC DNA]</scope>
    <source>
        <strain evidence="7">RhyTen1mFocal</strain>
    </source>
</reference>
<dbReference type="SMART" id="SM00332">
    <property type="entry name" value="PP2Cc"/>
    <property type="match status" value="1"/>
</dbReference>
<organism evidence="7 8">
    <name type="scientific">Rhynchospora tenuis</name>
    <dbReference type="NCBI Taxonomy" id="198213"/>
    <lineage>
        <taxon>Eukaryota</taxon>
        <taxon>Viridiplantae</taxon>
        <taxon>Streptophyta</taxon>
        <taxon>Embryophyta</taxon>
        <taxon>Tracheophyta</taxon>
        <taxon>Spermatophyta</taxon>
        <taxon>Magnoliopsida</taxon>
        <taxon>Liliopsida</taxon>
        <taxon>Poales</taxon>
        <taxon>Cyperaceae</taxon>
        <taxon>Cyperoideae</taxon>
        <taxon>Rhynchosporeae</taxon>
        <taxon>Rhynchospora</taxon>
    </lineage>
</organism>
<dbReference type="SUPFAM" id="SSF81606">
    <property type="entry name" value="PP2C-like"/>
    <property type="match status" value="1"/>
</dbReference>
<dbReference type="GO" id="GO:0004722">
    <property type="term" value="F:protein serine/threonine phosphatase activity"/>
    <property type="evidence" value="ECO:0007669"/>
    <property type="project" value="UniProtKB-EC"/>
</dbReference>
<dbReference type="EMBL" id="JAMRDG010000002">
    <property type="protein sequence ID" value="KAJ3685145.1"/>
    <property type="molecule type" value="Genomic_DNA"/>
</dbReference>
<dbReference type="InterPro" id="IPR015655">
    <property type="entry name" value="PP2C"/>
</dbReference>
<sequence>MESLLNPNVWDSINKRCITTERGQKDGEDHKLKFGSSYMLDRRSTLFAAHTAELDAGKETSFFGVFDGRGGNSVALFCAHFVYKETMELVRDSGNDDLAEAIKKSFARVDEKMKWPGTWIKLQNLKGVWQNIPKKPNNWMGPLFEGSTACVAALRKNELIVGNVGDSRCVLSRNKQAIDLSLDHKPELAAERDRILQAGGNFDDGKVDGRLRYSRGIGFMYYKQDEHLPAEQQIITCVPDINKIDIINEDEFLILASNAIWNHMTSQQLVDFVHENINNECRLSGLCKKVLDICVSPDDMLQGYGLESGRVMILVQFKKHDQLPAASSSLST</sequence>
<dbReference type="PANTHER" id="PTHR13832:SF285">
    <property type="entry name" value="PROTEIN PHOSPHATASE 2C 22-RELATED"/>
    <property type="match status" value="1"/>
</dbReference>
<comment type="catalytic activity">
    <reaction evidence="4">
        <text>O-phospho-L-seryl-[protein] + H2O = L-seryl-[protein] + phosphate</text>
        <dbReference type="Rhea" id="RHEA:20629"/>
        <dbReference type="Rhea" id="RHEA-COMP:9863"/>
        <dbReference type="Rhea" id="RHEA-COMP:11604"/>
        <dbReference type="ChEBI" id="CHEBI:15377"/>
        <dbReference type="ChEBI" id="CHEBI:29999"/>
        <dbReference type="ChEBI" id="CHEBI:43474"/>
        <dbReference type="ChEBI" id="CHEBI:83421"/>
        <dbReference type="EC" id="3.1.3.16"/>
    </reaction>
</comment>
<dbReference type="PANTHER" id="PTHR13832">
    <property type="entry name" value="PROTEIN PHOSPHATASE 2C"/>
    <property type="match status" value="1"/>
</dbReference>
<dbReference type="EC" id="3.1.3.16" evidence="1"/>
<accession>A0AAD5Z118</accession>
<evidence type="ECO:0000313" key="7">
    <source>
        <dbReference type="EMBL" id="KAJ3685145.1"/>
    </source>
</evidence>
<dbReference type="Pfam" id="PF00481">
    <property type="entry name" value="PP2C"/>
    <property type="match status" value="1"/>
</dbReference>
<evidence type="ECO:0000256" key="3">
    <source>
        <dbReference type="ARBA" id="ARBA00022912"/>
    </source>
</evidence>
<keyword evidence="3" id="KW-0904">Protein phosphatase</keyword>
<evidence type="ECO:0000256" key="1">
    <source>
        <dbReference type="ARBA" id="ARBA00013081"/>
    </source>
</evidence>
<protein>
    <recommendedName>
        <fullName evidence="1">protein-serine/threonine phosphatase</fullName>
        <ecNumber evidence="1">3.1.3.16</ecNumber>
    </recommendedName>
</protein>
<proteinExistence type="predicted"/>
<evidence type="ECO:0000256" key="4">
    <source>
        <dbReference type="ARBA" id="ARBA00047761"/>
    </source>
</evidence>
<evidence type="ECO:0000256" key="5">
    <source>
        <dbReference type="ARBA" id="ARBA00048336"/>
    </source>
</evidence>
<dbReference type="Proteomes" id="UP001210211">
    <property type="component" value="Unassembled WGS sequence"/>
</dbReference>
<evidence type="ECO:0000313" key="8">
    <source>
        <dbReference type="Proteomes" id="UP001210211"/>
    </source>
</evidence>
<evidence type="ECO:0000259" key="6">
    <source>
        <dbReference type="PROSITE" id="PS51746"/>
    </source>
</evidence>
<dbReference type="AlphaFoldDB" id="A0AAD5Z118"/>
<keyword evidence="8" id="KW-1185">Reference proteome</keyword>
<keyword evidence="2" id="KW-0378">Hydrolase</keyword>
<dbReference type="InterPro" id="IPR036457">
    <property type="entry name" value="PPM-type-like_dom_sf"/>
</dbReference>
<name>A0AAD5Z118_9POAL</name>
<dbReference type="InterPro" id="IPR001932">
    <property type="entry name" value="PPM-type_phosphatase-like_dom"/>
</dbReference>
<dbReference type="PROSITE" id="PS51746">
    <property type="entry name" value="PPM_2"/>
    <property type="match status" value="1"/>
</dbReference>
<dbReference type="CDD" id="cd00143">
    <property type="entry name" value="PP2Cc"/>
    <property type="match status" value="1"/>
</dbReference>
<dbReference type="Gene3D" id="3.60.40.10">
    <property type="entry name" value="PPM-type phosphatase domain"/>
    <property type="match status" value="1"/>
</dbReference>